<comment type="caution">
    <text evidence="1">The sequence shown here is derived from an EMBL/GenBank/DDBJ whole genome shotgun (WGS) entry which is preliminary data.</text>
</comment>
<evidence type="ECO:0000313" key="1">
    <source>
        <dbReference type="EMBL" id="KAJ7991400.1"/>
    </source>
</evidence>
<name>A0ACC2FJH5_DALPE</name>
<sequence length="414" mass="45985">MSEADSQRFELFNQLLVKCRADPSCNHSHLTFHNTSMVYDLNFAGDGSTLLRTVVFIMYCTVAGAGVLGNLLVMYLLSSTGTIVKSTINFFVFHLAVADFLLSLALPFWAIDIALDYSWPFGLTMCKIVTLMTGMNVYATIFFMTAMSYARFCLVATALKPTTPLGCKIFASQVITVLIWLGALLFALPRAVFAKLNTVGDSNDTICLYRFPDGTSWLAANHITRILFGFLLPYLIIMLSYLMLLRFLCRHRLNGVNRRRQANVSMSVAVVVLCFVICWFPYNVLSVWHSLVLLDLTAIGPSYYFAQTYIFPLANCLAFTSTCLNPIIYCFVRREYRKALHNLVLKSSLSSVSKACLSSVNPNEGQSNHAELAIPLNNMESQTALSNTKRSTLPSTSLSPGPSPQSTCLLNDLT</sequence>
<reference evidence="1" key="1">
    <citation type="submission" date="2021-05" db="EMBL/GenBank/DDBJ databases">
        <authorList>
            <person name="Pan Q."/>
            <person name="Jouanno E."/>
            <person name="Zahm M."/>
            <person name="Klopp C."/>
            <person name="Cabau C."/>
            <person name="Louis A."/>
            <person name="Berthelot C."/>
            <person name="Parey E."/>
            <person name="Roest Crollius H."/>
            <person name="Montfort J."/>
            <person name="Robinson-Rechavi M."/>
            <person name="Bouchez O."/>
            <person name="Lampietro C."/>
            <person name="Lopez Roques C."/>
            <person name="Donnadieu C."/>
            <person name="Postlethwait J."/>
            <person name="Bobe J."/>
            <person name="Dillon D."/>
            <person name="Chandos A."/>
            <person name="von Hippel F."/>
            <person name="Guiguen Y."/>
        </authorList>
    </citation>
    <scope>NUCLEOTIDE SEQUENCE</scope>
    <source>
        <strain evidence="1">YG-Jan2019</strain>
    </source>
</reference>
<protein>
    <submittedName>
        <fullName evidence="1">Uncharacterized protein</fullName>
    </submittedName>
</protein>
<keyword evidence="2" id="KW-1185">Reference proteome</keyword>
<gene>
    <name evidence="1" type="ORF">DPEC_G00283430</name>
</gene>
<proteinExistence type="predicted"/>
<dbReference type="Proteomes" id="UP001157502">
    <property type="component" value="Chromosome 26"/>
</dbReference>
<organism evidence="1 2">
    <name type="scientific">Dallia pectoralis</name>
    <name type="common">Alaska blackfish</name>
    <dbReference type="NCBI Taxonomy" id="75939"/>
    <lineage>
        <taxon>Eukaryota</taxon>
        <taxon>Metazoa</taxon>
        <taxon>Chordata</taxon>
        <taxon>Craniata</taxon>
        <taxon>Vertebrata</taxon>
        <taxon>Euteleostomi</taxon>
        <taxon>Actinopterygii</taxon>
        <taxon>Neopterygii</taxon>
        <taxon>Teleostei</taxon>
        <taxon>Protacanthopterygii</taxon>
        <taxon>Esociformes</taxon>
        <taxon>Umbridae</taxon>
        <taxon>Dallia</taxon>
    </lineage>
</organism>
<dbReference type="EMBL" id="CM055753">
    <property type="protein sequence ID" value="KAJ7991400.1"/>
    <property type="molecule type" value="Genomic_DNA"/>
</dbReference>
<evidence type="ECO:0000313" key="2">
    <source>
        <dbReference type="Proteomes" id="UP001157502"/>
    </source>
</evidence>
<accession>A0ACC2FJH5</accession>